<comment type="similarity">
    <text evidence="2">Belongs to the hyi family.</text>
</comment>
<keyword evidence="1 2" id="KW-0413">Isomerase</keyword>
<dbReference type="Pfam" id="PF01261">
    <property type="entry name" value="AP_endonuc_2"/>
    <property type="match status" value="1"/>
</dbReference>
<dbReference type="PATRIC" id="fig|1716141.3.peg.5161"/>
<evidence type="ECO:0000313" key="6">
    <source>
        <dbReference type="Proteomes" id="UP000077381"/>
    </source>
</evidence>
<dbReference type="PANTHER" id="PTHR43489">
    <property type="entry name" value="ISOMERASE"/>
    <property type="match status" value="1"/>
</dbReference>
<accession>A0A177HNG1</accession>
<dbReference type="EC" id="5.3.1.22" evidence="5"/>
<feature type="domain" description="Xylose isomerase-like TIM barrel" evidence="4">
    <location>
        <begin position="27"/>
        <end position="257"/>
    </location>
</feature>
<dbReference type="PIRSF" id="PIRSF006241">
    <property type="entry name" value="HyI"/>
    <property type="match status" value="1"/>
</dbReference>
<evidence type="ECO:0000256" key="1">
    <source>
        <dbReference type="ARBA" id="ARBA00023235"/>
    </source>
</evidence>
<dbReference type="InterPro" id="IPR026040">
    <property type="entry name" value="HyI-like"/>
</dbReference>
<evidence type="ECO:0000313" key="5">
    <source>
        <dbReference type="EMBL" id="OAH11748.1"/>
    </source>
</evidence>
<comment type="caution">
    <text evidence="5">The sequence shown here is derived from an EMBL/GenBank/DDBJ whole genome shotgun (WGS) entry which is preliminary data.</text>
</comment>
<feature type="active site" description="Proton donor/acceptor" evidence="3">
    <location>
        <position position="255"/>
    </location>
</feature>
<evidence type="ECO:0000256" key="2">
    <source>
        <dbReference type="PIRNR" id="PIRNR006241"/>
    </source>
</evidence>
<dbReference type="InterPro" id="IPR013022">
    <property type="entry name" value="Xyl_isomerase-like_TIM-brl"/>
</dbReference>
<name>A0A177HNG1_9ACTN</name>
<dbReference type="STRING" id="1716141.STSP_49170"/>
<protein>
    <submittedName>
        <fullName evidence="5">Hydroxypyruvate isomerase</fullName>
        <ecNumber evidence="5">5.3.1.22</ecNumber>
    </submittedName>
</protein>
<organism evidence="5 6">
    <name type="scientific">Streptomyces jeddahensis</name>
    <dbReference type="NCBI Taxonomy" id="1716141"/>
    <lineage>
        <taxon>Bacteria</taxon>
        <taxon>Bacillati</taxon>
        <taxon>Actinomycetota</taxon>
        <taxon>Actinomycetes</taxon>
        <taxon>Kitasatosporales</taxon>
        <taxon>Streptomycetaceae</taxon>
        <taxon>Streptomyces</taxon>
    </lineage>
</organism>
<dbReference type="SUPFAM" id="SSF51658">
    <property type="entry name" value="Xylose isomerase-like"/>
    <property type="match status" value="1"/>
</dbReference>
<dbReference type="InterPro" id="IPR036237">
    <property type="entry name" value="Xyl_isomerase-like_sf"/>
</dbReference>
<dbReference type="Proteomes" id="UP000077381">
    <property type="component" value="Unassembled WGS sequence"/>
</dbReference>
<dbReference type="GO" id="GO:0008903">
    <property type="term" value="F:hydroxypyruvate isomerase activity"/>
    <property type="evidence" value="ECO:0007669"/>
    <property type="project" value="UniProtKB-EC"/>
</dbReference>
<keyword evidence="6" id="KW-1185">Reference proteome</keyword>
<dbReference type="PANTHER" id="PTHR43489:SF6">
    <property type="entry name" value="HYDROXYPYRUVATE ISOMERASE-RELATED"/>
    <property type="match status" value="1"/>
</dbReference>
<feature type="active site" description="Proton donor/acceptor" evidence="3">
    <location>
        <position position="155"/>
    </location>
</feature>
<dbReference type="EMBL" id="LOHS01000102">
    <property type="protein sequence ID" value="OAH11748.1"/>
    <property type="molecule type" value="Genomic_DNA"/>
</dbReference>
<reference evidence="5 6" key="1">
    <citation type="submission" date="2015-12" db="EMBL/GenBank/DDBJ databases">
        <title>Genome sequence of Streptomyces sp. G25.</title>
        <authorList>
            <person name="Poehlein A."/>
            <person name="Roettig A."/>
            <person name="Hiessl S."/>
            <person name="Hauschild P."/>
            <person name="Schauer J."/>
            <person name="Madkour M.H."/>
            <person name="Al-Ansari A.M."/>
            <person name="Almakishah N.H."/>
            <person name="Steinbuechel A."/>
            <person name="Daniel R."/>
        </authorList>
    </citation>
    <scope>NUCLEOTIDE SEQUENCE [LARGE SCALE GENOMIC DNA]</scope>
    <source>
        <strain evidence="6">G25(2015)</strain>
    </source>
</reference>
<gene>
    <name evidence="5" type="primary">hyi_1</name>
    <name evidence="5" type="ORF">STSP_49170</name>
</gene>
<keyword evidence="5" id="KW-0670">Pyruvate</keyword>
<dbReference type="GO" id="GO:0046487">
    <property type="term" value="P:glyoxylate metabolic process"/>
    <property type="evidence" value="ECO:0007669"/>
    <property type="project" value="TreeGrafter"/>
</dbReference>
<dbReference type="AlphaFoldDB" id="A0A177HNG1"/>
<dbReference type="InterPro" id="IPR050417">
    <property type="entry name" value="Sugar_Epim/Isomerase"/>
</dbReference>
<evidence type="ECO:0000259" key="4">
    <source>
        <dbReference type="Pfam" id="PF01261"/>
    </source>
</evidence>
<evidence type="ECO:0000256" key="3">
    <source>
        <dbReference type="PIRSR" id="PIRSR006241-50"/>
    </source>
</evidence>
<dbReference type="Gene3D" id="3.20.20.150">
    <property type="entry name" value="Divalent-metal-dependent TIM barrel enzymes"/>
    <property type="match status" value="1"/>
</dbReference>
<proteinExistence type="inferred from homology"/>
<sequence length="282" mass="30236">MTPGQPADGYALNLSLALARVPEQERLAVAREAGFRRVEMWWPFASPEASADEVSRLRAALQRSGTRLVCLNIDAGDFAAGDRGILSDAGQVARCRQSIDTAVDFASEVGCTLLNLPYGNRRAHQTEAAQHEAAYRNLLYASQRARASGVSVLVEPLNTEDNPGYLLPDVAAASVVVGRARKEGADNVGILLDLYHVARSRQDPCDVIARYGKQILHVQFADVPGRGCPGTGMLDFPAIIHSLVEAGYGGCVGLEFQLTRGLEELSDACRFAGAHPLPRPSA</sequence>